<dbReference type="InterPro" id="IPR035920">
    <property type="entry name" value="YhbY-like_sf"/>
</dbReference>
<gene>
    <name evidence="4" type="ORF">SNEC2469_LOCUS32481</name>
</gene>
<keyword evidence="1 2" id="KW-0694">RNA-binding</keyword>
<dbReference type="InterPro" id="IPR001890">
    <property type="entry name" value="RNA-binding_CRM"/>
</dbReference>
<proteinExistence type="predicted"/>
<dbReference type="SUPFAM" id="SSF75471">
    <property type="entry name" value="YhbY-like"/>
    <property type="match status" value="1"/>
</dbReference>
<dbReference type="PANTHER" id="PTHR40065">
    <property type="entry name" value="RNA-BINDING PROTEIN YHBY"/>
    <property type="match status" value="1"/>
</dbReference>
<keyword evidence="5" id="KW-1185">Reference proteome</keyword>
<organism evidence="4 5">
    <name type="scientific">Symbiodinium necroappetens</name>
    <dbReference type="NCBI Taxonomy" id="1628268"/>
    <lineage>
        <taxon>Eukaryota</taxon>
        <taxon>Sar</taxon>
        <taxon>Alveolata</taxon>
        <taxon>Dinophyceae</taxon>
        <taxon>Suessiales</taxon>
        <taxon>Symbiodiniaceae</taxon>
        <taxon>Symbiodinium</taxon>
    </lineage>
</organism>
<accession>A0A813C3D7</accession>
<dbReference type="OrthoDB" id="2340274at2759"/>
<dbReference type="PANTHER" id="PTHR40065:SF3">
    <property type="entry name" value="RNA-BINDING PROTEIN YHBY"/>
    <property type="match status" value="1"/>
</dbReference>
<dbReference type="SMART" id="SM01103">
    <property type="entry name" value="CRS1_YhbY"/>
    <property type="match status" value="1"/>
</dbReference>
<dbReference type="GO" id="GO:0003723">
    <property type="term" value="F:RNA binding"/>
    <property type="evidence" value="ECO:0007669"/>
    <property type="project" value="UniProtKB-UniRule"/>
</dbReference>
<evidence type="ECO:0000256" key="1">
    <source>
        <dbReference type="ARBA" id="ARBA00022884"/>
    </source>
</evidence>
<evidence type="ECO:0000259" key="3">
    <source>
        <dbReference type="PROSITE" id="PS51295"/>
    </source>
</evidence>
<dbReference type="NCBIfam" id="TIGR00253">
    <property type="entry name" value="RNA_bind_YhbY"/>
    <property type="match status" value="1"/>
</dbReference>
<dbReference type="Pfam" id="PF01985">
    <property type="entry name" value="CRS1_YhbY"/>
    <property type="match status" value="1"/>
</dbReference>
<evidence type="ECO:0000313" key="5">
    <source>
        <dbReference type="Proteomes" id="UP000601435"/>
    </source>
</evidence>
<comment type="caution">
    <text evidence="4">The sequence shown here is derived from an EMBL/GenBank/DDBJ whole genome shotgun (WGS) entry which is preliminary data.</text>
</comment>
<dbReference type="InterPro" id="IPR017924">
    <property type="entry name" value="RNA-binding_YhbY"/>
</dbReference>
<name>A0A813C3D7_9DINO</name>
<dbReference type="Gene3D" id="3.30.110.60">
    <property type="entry name" value="YhbY-like"/>
    <property type="match status" value="1"/>
</dbReference>
<reference evidence="4" key="1">
    <citation type="submission" date="2021-02" db="EMBL/GenBank/DDBJ databases">
        <authorList>
            <person name="Dougan E. K."/>
            <person name="Rhodes N."/>
            <person name="Thang M."/>
            <person name="Chan C."/>
        </authorList>
    </citation>
    <scope>NUCLEOTIDE SEQUENCE</scope>
</reference>
<dbReference type="Proteomes" id="UP000601435">
    <property type="component" value="Unassembled WGS sequence"/>
</dbReference>
<sequence>MLSREKKSLRQIAHHLDSVILVGDQGVTSGVELETERALKDHELIKVKISISDREARDLAAHALAATCHAEIVQRIGRVFVFYRENPKANPKLSNVKRFA</sequence>
<evidence type="ECO:0000313" key="4">
    <source>
        <dbReference type="EMBL" id="CAE7932353.1"/>
    </source>
</evidence>
<dbReference type="AlphaFoldDB" id="A0A813C3D7"/>
<dbReference type="EMBL" id="CAJNJA010082362">
    <property type="protein sequence ID" value="CAE7932353.1"/>
    <property type="molecule type" value="Genomic_DNA"/>
</dbReference>
<protein>
    <recommendedName>
        <fullName evidence="3">CRM domain-containing protein</fullName>
    </recommendedName>
</protein>
<dbReference type="PROSITE" id="PS51295">
    <property type="entry name" value="CRM"/>
    <property type="match status" value="1"/>
</dbReference>
<evidence type="ECO:0000256" key="2">
    <source>
        <dbReference type="PROSITE-ProRule" id="PRU00626"/>
    </source>
</evidence>
<dbReference type="InterPro" id="IPR051925">
    <property type="entry name" value="RNA-binding_domain"/>
</dbReference>
<feature type="domain" description="CRM" evidence="3">
    <location>
        <begin position="1"/>
        <end position="95"/>
    </location>
</feature>